<dbReference type="Pfam" id="PF04464">
    <property type="entry name" value="Glyphos_transf"/>
    <property type="match status" value="1"/>
</dbReference>
<protein>
    <submittedName>
        <fullName evidence="1">CDP-glycerol glycerophosphotransferase family protein</fullName>
    </submittedName>
</protein>
<dbReference type="Gene3D" id="3.40.50.12580">
    <property type="match status" value="1"/>
</dbReference>
<dbReference type="EMBL" id="JBFRYC010000014">
    <property type="protein sequence ID" value="MEX1663317.1"/>
    <property type="molecule type" value="Genomic_DNA"/>
</dbReference>
<dbReference type="SUPFAM" id="SSF53756">
    <property type="entry name" value="UDP-Glycosyltransferase/glycogen phosphorylase"/>
    <property type="match status" value="1"/>
</dbReference>
<sequence length="683" mass="77773">MTYYGGVEMASDPEFSEEELVQKAHDASARQANDEVLTVCETLRAAYPKSAHGYGLAAVALRRLGQVDASNAMVWKSVKAIGLRPWHLITMADTAMDFKDWDEALRRWKDLRMAFPAHQKGYFRAAVAHREMGQLEDCDRLLEEKMSRMKPEAPDFNLWADSAIDRGEWELAADRLEQMQKAFPKEPSAYVAGARVMSAFQHEKNAAHDSQYAEKPRSLMQEFDALYREMRDISFGLQDMIDAAGWIVRCRAVSPQTRGAQRLFQLAETDKNLAKVLAGETIAPPTYSADRPIKPLFFFPIITQTDNLTPLLEKMAQDPRFEPIILCSRNRANDYDDSYAFFSKTYSHNPRITVIDGGAHVNENISPYELGADVVFFHTPYSHGPSYPFFLWAGFVARHTRVAHVNYGYFLLTLEGTEKHIYDNPQIQVADMVFSESDVSDRVFRASFGDERVHKTGYPKFDRFRACLETVPFEERVKGKDKLDVIWTPHWQMAEDPTGGTHTSNFTRYVDTMLKLSERDDVVLHVRPHPLLRPRLKVLGMYDFDEFDAIMDTFEKNGAVVYPANEGVSYVEALMSADVLISDFSSLVPEFFITERPIIFCRTDDVWNNGKWIGPFGKTLINEGCYTVDSENELLAMLSTIVAERKHPKMQNMQRLISENNLFPEGSSCERIADVVAQRITGG</sequence>
<evidence type="ECO:0000313" key="2">
    <source>
        <dbReference type="Proteomes" id="UP001557465"/>
    </source>
</evidence>
<keyword evidence="2" id="KW-1185">Reference proteome</keyword>
<dbReference type="RefSeq" id="WP_368392877.1">
    <property type="nucleotide sequence ID" value="NZ_JBFRYC010000014.1"/>
</dbReference>
<dbReference type="InterPro" id="IPR043148">
    <property type="entry name" value="TagF_C"/>
</dbReference>
<comment type="caution">
    <text evidence="1">The sequence shown here is derived from an EMBL/GenBank/DDBJ whole genome shotgun (WGS) entry which is preliminary data.</text>
</comment>
<evidence type="ECO:0000313" key="1">
    <source>
        <dbReference type="EMBL" id="MEX1663317.1"/>
    </source>
</evidence>
<gene>
    <name evidence="1" type="ORF">AB4874_17025</name>
</gene>
<dbReference type="Proteomes" id="UP001557465">
    <property type="component" value="Unassembled WGS sequence"/>
</dbReference>
<accession>A0ABV3TNX5</accession>
<organism evidence="1 2">
    <name type="scientific">Thioclava arctica</name>
    <dbReference type="NCBI Taxonomy" id="3238301"/>
    <lineage>
        <taxon>Bacteria</taxon>
        <taxon>Pseudomonadati</taxon>
        <taxon>Pseudomonadota</taxon>
        <taxon>Alphaproteobacteria</taxon>
        <taxon>Rhodobacterales</taxon>
        <taxon>Paracoccaceae</taxon>
        <taxon>Thioclava</taxon>
    </lineage>
</organism>
<proteinExistence type="predicted"/>
<dbReference type="Gene3D" id="1.25.40.10">
    <property type="entry name" value="Tetratricopeptide repeat domain"/>
    <property type="match status" value="1"/>
</dbReference>
<reference evidence="1 2" key="1">
    <citation type="journal article" date="2011" name="Int. J. Syst. Evol. Microbiol.">
        <title>Zhongshania antarctica gen. nov., sp. nov. and Zhongshania guokunii sp. nov., gammaproteobacteria respectively isolated from coastal attached (fast) ice and surface seawater of the Antarctic.</title>
        <authorList>
            <person name="Li H.J."/>
            <person name="Zhang X.Y."/>
            <person name="Chen C.X."/>
            <person name="Zhang Y.J."/>
            <person name="Gao Z.M."/>
            <person name="Yu Y."/>
            <person name="Chen X.L."/>
            <person name="Chen B."/>
            <person name="Zhang Y.Z."/>
        </authorList>
    </citation>
    <scope>NUCLEOTIDE SEQUENCE [LARGE SCALE GENOMIC DNA]</scope>
    <source>
        <strain evidence="1 2">15-R06ZXC-3</strain>
    </source>
</reference>
<dbReference type="SUPFAM" id="SSF48452">
    <property type="entry name" value="TPR-like"/>
    <property type="match status" value="1"/>
</dbReference>
<dbReference type="InterPro" id="IPR011990">
    <property type="entry name" value="TPR-like_helical_dom_sf"/>
</dbReference>
<dbReference type="InterPro" id="IPR007554">
    <property type="entry name" value="Glycerophosphate_synth"/>
</dbReference>
<name>A0ABV3TNX5_9RHOB</name>